<dbReference type="AlphaFoldDB" id="A0AAD5UPB9"/>
<dbReference type="Proteomes" id="UP001212997">
    <property type="component" value="Unassembled WGS sequence"/>
</dbReference>
<evidence type="ECO:0000313" key="1">
    <source>
        <dbReference type="EMBL" id="KAJ3473996.1"/>
    </source>
</evidence>
<keyword evidence="2" id="KW-1185">Reference proteome</keyword>
<organism evidence="1 2">
    <name type="scientific">Meripilus lineatus</name>
    <dbReference type="NCBI Taxonomy" id="2056292"/>
    <lineage>
        <taxon>Eukaryota</taxon>
        <taxon>Fungi</taxon>
        <taxon>Dikarya</taxon>
        <taxon>Basidiomycota</taxon>
        <taxon>Agaricomycotina</taxon>
        <taxon>Agaricomycetes</taxon>
        <taxon>Polyporales</taxon>
        <taxon>Meripilaceae</taxon>
        <taxon>Meripilus</taxon>
    </lineage>
</organism>
<reference evidence="1" key="1">
    <citation type="submission" date="2022-07" db="EMBL/GenBank/DDBJ databases">
        <title>Genome Sequence of Physisporinus lineatus.</title>
        <authorList>
            <person name="Buettner E."/>
        </authorList>
    </citation>
    <scope>NUCLEOTIDE SEQUENCE</scope>
    <source>
        <strain evidence="1">VT162</strain>
    </source>
</reference>
<proteinExistence type="predicted"/>
<accession>A0AAD5UPB9</accession>
<name>A0AAD5UPB9_9APHY</name>
<comment type="caution">
    <text evidence="1">The sequence shown here is derived from an EMBL/GenBank/DDBJ whole genome shotgun (WGS) entry which is preliminary data.</text>
</comment>
<protein>
    <submittedName>
        <fullName evidence="1">Uncharacterized protein</fullName>
    </submittedName>
</protein>
<dbReference type="EMBL" id="JANAWD010001181">
    <property type="protein sequence ID" value="KAJ3473996.1"/>
    <property type="molecule type" value="Genomic_DNA"/>
</dbReference>
<evidence type="ECO:0000313" key="2">
    <source>
        <dbReference type="Proteomes" id="UP001212997"/>
    </source>
</evidence>
<gene>
    <name evidence="1" type="ORF">NLI96_g12707</name>
</gene>
<sequence>MSKLPRAVPPKPCHLHSRFPTSLILTLNVMIANLNDRLRITTHPDPPEAIVACMAQIELTPHDTGSPFPSLNLFYYLVGWTSIFLM</sequence>